<evidence type="ECO:0000259" key="4">
    <source>
        <dbReference type="PROSITE" id="PS50042"/>
    </source>
</evidence>
<feature type="domain" description="Cyclic nucleotide-binding" evidence="4">
    <location>
        <begin position="35"/>
        <end position="95"/>
    </location>
</feature>
<dbReference type="SMART" id="SM00100">
    <property type="entry name" value="cNMP"/>
    <property type="match status" value="1"/>
</dbReference>
<dbReference type="CDD" id="cd00092">
    <property type="entry name" value="HTH_CRP"/>
    <property type="match status" value="1"/>
</dbReference>
<evidence type="ECO:0000313" key="6">
    <source>
        <dbReference type="EMBL" id="RWU21027.1"/>
    </source>
</evidence>
<protein>
    <submittedName>
        <fullName evidence="6">Transcriptional regulator FNR</fullName>
    </submittedName>
</protein>
<dbReference type="InterPro" id="IPR036390">
    <property type="entry name" value="WH_DNA-bd_sf"/>
</dbReference>
<dbReference type="Gene3D" id="2.60.120.10">
    <property type="entry name" value="Jelly Rolls"/>
    <property type="match status" value="1"/>
</dbReference>
<dbReference type="GO" id="GO:0003700">
    <property type="term" value="F:DNA-binding transcription factor activity"/>
    <property type="evidence" value="ECO:0007669"/>
    <property type="project" value="InterPro"/>
</dbReference>
<dbReference type="PROSITE" id="PS00042">
    <property type="entry name" value="HTH_CRP_1"/>
    <property type="match status" value="1"/>
</dbReference>
<dbReference type="GO" id="GO:0005829">
    <property type="term" value="C:cytosol"/>
    <property type="evidence" value="ECO:0007669"/>
    <property type="project" value="TreeGrafter"/>
</dbReference>
<dbReference type="PROSITE" id="PS50042">
    <property type="entry name" value="CNMP_BINDING_3"/>
    <property type="match status" value="1"/>
</dbReference>
<dbReference type="PANTHER" id="PTHR24567">
    <property type="entry name" value="CRP FAMILY TRANSCRIPTIONAL REGULATORY PROTEIN"/>
    <property type="match status" value="1"/>
</dbReference>
<keyword evidence="1" id="KW-0805">Transcription regulation</keyword>
<dbReference type="GO" id="GO:0003677">
    <property type="term" value="F:DNA binding"/>
    <property type="evidence" value="ECO:0007669"/>
    <property type="project" value="UniProtKB-KW"/>
</dbReference>
<dbReference type="OrthoDB" id="7643467at2"/>
<evidence type="ECO:0000259" key="5">
    <source>
        <dbReference type="PROSITE" id="PS51063"/>
    </source>
</evidence>
<evidence type="ECO:0000313" key="7">
    <source>
        <dbReference type="Proteomes" id="UP000288983"/>
    </source>
</evidence>
<reference evidence="6 7" key="1">
    <citation type="submission" date="2018-06" db="EMBL/GenBank/DDBJ databases">
        <title>Bacteria isolated from soil of Wuhan.</title>
        <authorList>
            <person name="Wei X."/>
            <person name="Chunhua H."/>
        </authorList>
    </citation>
    <scope>NUCLEOTIDE SEQUENCE [LARGE SCALE GENOMIC DNA]</scope>
    <source>
        <strain evidence="7">xwS2</strain>
    </source>
</reference>
<dbReference type="Gene3D" id="1.10.10.10">
    <property type="entry name" value="Winged helix-like DNA-binding domain superfamily/Winged helix DNA-binding domain"/>
    <property type="match status" value="1"/>
</dbReference>
<dbReference type="PANTHER" id="PTHR24567:SF75">
    <property type="entry name" value="FUMARATE AND NITRATE REDUCTION REGULATORY PROTEIN"/>
    <property type="match status" value="1"/>
</dbReference>
<dbReference type="CDD" id="cd00038">
    <property type="entry name" value="CAP_ED"/>
    <property type="match status" value="1"/>
</dbReference>
<feature type="domain" description="HTH crp-type" evidence="5">
    <location>
        <begin position="159"/>
        <end position="232"/>
    </location>
</feature>
<dbReference type="AlphaFoldDB" id="A0A443ZPM0"/>
<dbReference type="InterPro" id="IPR000595">
    <property type="entry name" value="cNMP-bd_dom"/>
</dbReference>
<dbReference type="InterPro" id="IPR018490">
    <property type="entry name" value="cNMP-bd_dom_sf"/>
</dbReference>
<evidence type="ECO:0000256" key="3">
    <source>
        <dbReference type="ARBA" id="ARBA00023163"/>
    </source>
</evidence>
<dbReference type="SMART" id="SM00419">
    <property type="entry name" value="HTH_CRP"/>
    <property type="match status" value="1"/>
</dbReference>
<dbReference type="EMBL" id="QJRG01000047">
    <property type="protein sequence ID" value="RWU21027.1"/>
    <property type="molecule type" value="Genomic_DNA"/>
</dbReference>
<sequence length="247" mass="27416">MSEPVRLHAHRQTQCKTCRLAPVCLPGSVSHEEIDVLDGLVKHTRPLKKGEFLFRQGDSFHAIYSIRSGVLKSVSLSANGEEKIIALHFPGELIGLSGMDSDAYLVTVQALEVTDVCELPFGPLDERLIRLPQVRRHLMRTMSREIRNTQQMSRVLSHKAADTRVISLLVNLSARFRSLGYAANQLNLSISRNEIGNYLGLASETVSRVLTRLQENGLIEVEGKEVRILDVLPGNSGCNADSRLSLH</sequence>
<dbReference type="Proteomes" id="UP000288983">
    <property type="component" value="Unassembled WGS sequence"/>
</dbReference>
<dbReference type="SUPFAM" id="SSF51206">
    <property type="entry name" value="cAMP-binding domain-like"/>
    <property type="match status" value="1"/>
</dbReference>
<dbReference type="InterPro" id="IPR012318">
    <property type="entry name" value="HTH_CRP"/>
</dbReference>
<dbReference type="InterPro" id="IPR014710">
    <property type="entry name" value="RmlC-like_jellyroll"/>
</dbReference>
<dbReference type="InterPro" id="IPR050397">
    <property type="entry name" value="Env_Response_Regulators"/>
</dbReference>
<organism evidence="6 7">
    <name type="scientific">Pseudomonas alkylphenolica</name>
    <dbReference type="NCBI Taxonomy" id="237609"/>
    <lineage>
        <taxon>Bacteria</taxon>
        <taxon>Pseudomonadati</taxon>
        <taxon>Pseudomonadota</taxon>
        <taxon>Gammaproteobacteria</taxon>
        <taxon>Pseudomonadales</taxon>
        <taxon>Pseudomonadaceae</taxon>
        <taxon>Pseudomonas</taxon>
    </lineage>
</organism>
<keyword evidence="2" id="KW-0238">DNA-binding</keyword>
<dbReference type="PROSITE" id="PS51063">
    <property type="entry name" value="HTH_CRP_2"/>
    <property type="match status" value="1"/>
</dbReference>
<evidence type="ECO:0000256" key="1">
    <source>
        <dbReference type="ARBA" id="ARBA00023015"/>
    </source>
</evidence>
<dbReference type="FunFam" id="1.10.10.10:FF:000028">
    <property type="entry name" value="Fumarate/nitrate reduction transcriptional regulator Fnr"/>
    <property type="match status" value="1"/>
</dbReference>
<proteinExistence type="predicted"/>
<dbReference type="InterPro" id="IPR036388">
    <property type="entry name" value="WH-like_DNA-bd_sf"/>
</dbReference>
<name>A0A443ZPM0_9PSED</name>
<accession>A0A443ZPM0</accession>
<gene>
    <name evidence="6" type="ORF">DM813_17585</name>
</gene>
<dbReference type="STRING" id="237609.PSAKL28_34600"/>
<dbReference type="Pfam" id="PF13545">
    <property type="entry name" value="HTH_Crp_2"/>
    <property type="match status" value="1"/>
</dbReference>
<dbReference type="Pfam" id="PF00027">
    <property type="entry name" value="cNMP_binding"/>
    <property type="match status" value="1"/>
</dbReference>
<dbReference type="SUPFAM" id="SSF46785">
    <property type="entry name" value="Winged helix' DNA-binding domain"/>
    <property type="match status" value="1"/>
</dbReference>
<dbReference type="PRINTS" id="PR00034">
    <property type="entry name" value="HTHCRP"/>
</dbReference>
<comment type="caution">
    <text evidence="6">The sequence shown here is derived from an EMBL/GenBank/DDBJ whole genome shotgun (WGS) entry which is preliminary data.</text>
</comment>
<dbReference type="RefSeq" id="WP_128324627.1">
    <property type="nucleotide sequence ID" value="NZ_QJRG01000047.1"/>
</dbReference>
<dbReference type="InterPro" id="IPR018335">
    <property type="entry name" value="Tscrpt_reg_HTH_Crp-type_CS"/>
</dbReference>
<keyword evidence="3" id="KW-0804">Transcription</keyword>
<evidence type="ECO:0000256" key="2">
    <source>
        <dbReference type="ARBA" id="ARBA00023125"/>
    </source>
</evidence>